<evidence type="ECO:0000313" key="2">
    <source>
        <dbReference type="EMBL" id="MBX39686.1"/>
    </source>
</evidence>
<organism evidence="2">
    <name type="scientific">Rhizophora mucronata</name>
    <name type="common">Asiatic mangrove</name>
    <dbReference type="NCBI Taxonomy" id="61149"/>
    <lineage>
        <taxon>Eukaryota</taxon>
        <taxon>Viridiplantae</taxon>
        <taxon>Streptophyta</taxon>
        <taxon>Embryophyta</taxon>
        <taxon>Tracheophyta</taxon>
        <taxon>Spermatophyta</taxon>
        <taxon>Magnoliopsida</taxon>
        <taxon>eudicotyledons</taxon>
        <taxon>Gunneridae</taxon>
        <taxon>Pentapetalae</taxon>
        <taxon>rosids</taxon>
        <taxon>fabids</taxon>
        <taxon>Malpighiales</taxon>
        <taxon>Rhizophoraceae</taxon>
        <taxon>Rhizophora</taxon>
    </lineage>
</organism>
<dbReference type="AlphaFoldDB" id="A0A2P2NB17"/>
<sequence>MLLKHSRPYISAVPHEHLLHFDLNALTMSSKRVTVCFFFLMLFNLMVDLGL</sequence>
<reference evidence="2" key="1">
    <citation type="submission" date="2018-02" db="EMBL/GenBank/DDBJ databases">
        <title>Rhizophora mucronata_Transcriptome.</title>
        <authorList>
            <person name="Meera S.P."/>
            <person name="Sreeshan A."/>
            <person name="Augustine A."/>
        </authorList>
    </citation>
    <scope>NUCLEOTIDE SEQUENCE</scope>
    <source>
        <tissue evidence="2">Leaf</tissue>
    </source>
</reference>
<dbReference type="EMBL" id="GGEC01059202">
    <property type="protein sequence ID" value="MBX39686.1"/>
    <property type="molecule type" value="Transcribed_RNA"/>
</dbReference>
<keyword evidence="1" id="KW-0472">Membrane</keyword>
<name>A0A2P2NB17_RHIMU</name>
<feature type="transmembrane region" description="Helical" evidence="1">
    <location>
        <begin position="33"/>
        <end position="50"/>
    </location>
</feature>
<keyword evidence="1" id="KW-0812">Transmembrane</keyword>
<evidence type="ECO:0000256" key="1">
    <source>
        <dbReference type="SAM" id="Phobius"/>
    </source>
</evidence>
<protein>
    <submittedName>
        <fullName evidence="2">Uncharacterized protein</fullName>
    </submittedName>
</protein>
<keyword evidence="1" id="KW-1133">Transmembrane helix</keyword>
<proteinExistence type="predicted"/>
<accession>A0A2P2NB17</accession>